<dbReference type="OrthoDB" id="531738at2759"/>
<evidence type="ECO:0008006" key="3">
    <source>
        <dbReference type="Google" id="ProtNLM"/>
    </source>
</evidence>
<proteinExistence type="predicted"/>
<gene>
    <name evidence="1" type="ORF">HYH02_003301</name>
</gene>
<comment type="caution">
    <text evidence="1">The sequence shown here is derived from an EMBL/GenBank/DDBJ whole genome shotgun (WGS) entry which is preliminary data.</text>
</comment>
<evidence type="ECO:0000313" key="2">
    <source>
        <dbReference type="Proteomes" id="UP000613740"/>
    </source>
</evidence>
<name>A0A835WQY5_9CHLO</name>
<dbReference type="EMBL" id="JAEHOD010000006">
    <property type="protein sequence ID" value="KAG2452277.1"/>
    <property type="molecule type" value="Genomic_DNA"/>
</dbReference>
<accession>A0A835WQY5</accession>
<dbReference type="Gene3D" id="2.40.10.10">
    <property type="entry name" value="Trypsin-like serine proteases"/>
    <property type="match status" value="2"/>
</dbReference>
<dbReference type="InterPro" id="IPR043504">
    <property type="entry name" value="Peptidase_S1_PA_chymotrypsin"/>
</dbReference>
<protein>
    <recommendedName>
        <fullName evidence="3">Serine protease</fullName>
    </recommendedName>
</protein>
<dbReference type="SUPFAM" id="SSF50494">
    <property type="entry name" value="Trypsin-like serine proteases"/>
    <property type="match status" value="1"/>
</dbReference>
<reference evidence="1" key="1">
    <citation type="journal article" date="2020" name="bioRxiv">
        <title>Comparative genomics of Chlamydomonas.</title>
        <authorList>
            <person name="Craig R.J."/>
            <person name="Hasan A.R."/>
            <person name="Ness R.W."/>
            <person name="Keightley P.D."/>
        </authorList>
    </citation>
    <scope>NUCLEOTIDE SEQUENCE</scope>
    <source>
        <strain evidence="1">CCAP 11/173</strain>
    </source>
</reference>
<organism evidence="1 2">
    <name type="scientific">Chlamydomonas schloesseri</name>
    <dbReference type="NCBI Taxonomy" id="2026947"/>
    <lineage>
        <taxon>Eukaryota</taxon>
        <taxon>Viridiplantae</taxon>
        <taxon>Chlorophyta</taxon>
        <taxon>core chlorophytes</taxon>
        <taxon>Chlorophyceae</taxon>
        <taxon>CS clade</taxon>
        <taxon>Chlamydomonadales</taxon>
        <taxon>Chlamydomonadaceae</taxon>
        <taxon>Chlamydomonas</taxon>
    </lineage>
</organism>
<dbReference type="Pfam" id="PF13365">
    <property type="entry name" value="Trypsin_2"/>
    <property type="match status" value="1"/>
</dbReference>
<keyword evidence="2" id="KW-1185">Reference proteome</keyword>
<dbReference type="InterPro" id="IPR009003">
    <property type="entry name" value="Peptidase_S1_PA"/>
</dbReference>
<sequence length="223" mass="23368">MARLRLGLGLDASVYPADIAHATELHDKQVFDTMRPLLVKIFAFSRDGAPAGEFSGFQYSTSHNNIVSAAHMVGFSGLPPGSAPLAEVYKARYADGFEEDVELLSSAANQQPDIAILRGSRPAPCPVVGAQCNTGDTVYALGFSPHFTSPCFSKGIVSSSKVGSIAITAHADNGYSGGPVVNTRRQLVGVIKGSLGAMMLQVDVTPAEHVHLFLLQSGQPGLG</sequence>
<dbReference type="Proteomes" id="UP000613740">
    <property type="component" value="Unassembled WGS sequence"/>
</dbReference>
<dbReference type="AlphaFoldDB" id="A0A835WQY5"/>
<evidence type="ECO:0000313" key="1">
    <source>
        <dbReference type="EMBL" id="KAG2452277.1"/>
    </source>
</evidence>